<dbReference type="AlphaFoldDB" id="A0A395MKY0"/>
<dbReference type="STRING" id="2594813.A0A395MKY0"/>
<reference evidence="1 2" key="1">
    <citation type="journal article" date="2018" name="PLoS Pathog.">
        <title>Evolution of structural diversity of trichothecenes, a family of toxins produced by plant pathogenic and entomopathogenic fungi.</title>
        <authorList>
            <person name="Proctor R.H."/>
            <person name="McCormick S.P."/>
            <person name="Kim H.S."/>
            <person name="Cardoza R.E."/>
            <person name="Stanley A.M."/>
            <person name="Lindo L."/>
            <person name="Kelly A."/>
            <person name="Brown D.W."/>
            <person name="Lee T."/>
            <person name="Vaughan M.M."/>
            <person name="Alexander N.J."/>
            <person name="Busman M."/>
            <person name="Gutierrez S."/>
        </authorList>
    </citation>
    <scope>NUCLEOTIDE SEQUENCE [LARGE SCALE GENOMIC DNA]</scope>
    <source>
        <strain evidence="1 2">NRRL 13405</strain>
    </source>
</reference>
<accession>A0A395MKY0</accession>
<dbReference type="Proteomes" id="UP000265631">
    <property type="component" value="Unassembled WGS sequence"/>
</dbReference>
<comment type="caution">
    <text evidence="1">The sequence shown here is derived from an EMBL/GenBank/DDBJ whole genome shotgun (WGS) entry which is preliminary data.</text>
</comment>
<sequence length="643" mass="73972">MSDYAERMLRADMALTENGTPFHQYFYEAGRIRGNRRQADSPTDVNHLILTRPGPSQQHRLWIMDRIMEPQTIVHFVEFLMNGQLPDGGQTTHTLLTPEEARNMSNPFPDWAPAPFNLQSRSTMDWVLTRIGSFEDSARLWPIAKELHAMKSRIWEGLLPLSERRWVELKLDDPKNFKAACQYFIAVINVFAYLNNPRTKHALRTTYNLIWDHLKVFERAVNAKRRVDAEGSPYDEVSVTALWYQYIRAHYDSMCEKAHQWVIEHIERIREPIVLALGSHQPPPSDVIDAKQRELTDKIHDLAINTSEADYIIFMPTDGYKGDSLSAQERKPLPADRSGGFREEPISWSANIHWRAQDYKARIRFLSRKEMYDHLQREGLYLTGALLNNAERLVITSISQIDGQTMARHELRGFPEPSTVDRWIEYARQSGQSVKGFVAYRLCWEYDDDKWAKFKGRFEADVADWGRGKEGIDDALRACKIHWVDAEKDIRDDDVEGAKKHFKDAVFDVPVHNRVFLAIDKATMKSYLEPAPTKAKFVLAVDAKFDGKDATPESPGYKGTMRILGSLLWDELGAMLTTQGASIQDLWPFAMSDAEKVYRGPKLDMVLKFPTYEETIAWELASAMVPLMIDSARDTRNSQDGPR</sequence>
<organism evidence="1 2">
    <name type="scientific">Fusarium flagelliforme</name>
    <dbReference type="NCBI Taxonomy" id="2675880"/>
    <lineage>
        <taxon>Eukaryota</taxon>
        <taxon>Fungi</taxon>
        <taxon>Dikarya</taxon>
        <taxon>Ascomycota</taxon>
        <taxon>Pezizomycotina</taxon>
        <taxon>Sordariomycetes</taxon>
        <taxon>Hypocreomycetidae</taxon>
        <taxon>Hypocreales</taxon>
        <taxon>Nectriaceae</taxon>
        <taxon>Fusarium</taxon>
        <taxon>Fusarium incarnatum-equiseti species complex</taxon>
    </lineage>
</organism>
<dbReference type="EMBL" id="PXXK01000232">
    <property type="protein sequence ID" value="RFN47819.1"/>
    <property type="molecule type" value="Genomic_DNA"/>
</dbReference>
<name>A0A395MKY0_9HYPO</name>
<protein>
    <submittedName>
        <fullName evidence="1">Uncharacterized protein</fullName>
    </submittedName>
</protein>
<evidence type="ECO:0000313" key="2">
    <source>
        <dbReference type="Proteomes" id="UP000265631"/>
    </source>
</evidence>
<evidence type="ECO:0000313" key="1">
    <source>
        <dbReference type="EMBL" id="RFN47819.1"/>
    </source>
</evidence>
<gene>
    <name evidence="1" type="ORF">FIE12Z_7931</name>
</gene>
<keyword evidence="2" id="KW-1185">Reference proteome</keyword>
<proteinExistence type="predicted"/>
<dbReference type="OrthoDB" id="3437405at2759"/>